<evidence type="ECO:0000259" key="8">
    <source>
        <dbReference type="Pfam" id="PF04389"/>
    </source>
</evidence>
<keyword evidence="3" id="KW-0479">Metal-binding</keyword>
<proteinExistence type="predicted"/>
<evidence type="ECO:0000256" key="4">
    <source>
        <dbReference type="ARBA" id="ARBA00022729"/>
    </source>
</evidence>
<dbReference type="InterPro" id="IPR007484">
    <property type="entry name" value="Peptidase_M28"/>
</dbReference>
<keyword evidence="1 9" id="KW-0031">Aminopeptidase</keyword>
<protein>
    <submittedName>
        <fullName evidence="9">Leucyl aminopeptidase</fullName>
        <ecNumber evidence="9">3.4.11.10</ecNumber>
    </submittedName>
</protein>
<dbReference type="PANTHER" id="PTHR12147:SF56">
    <property type="entry name" value="AMINOPEPTIDASE YDR415C-RELATED"/>
    <property type="match status" value="1"/>
</dbReference>
<gene>
    <name evidence="9" type="ORF">ABID46_002125</name>
</gene>
<evidence type="ECO:0000313" key="10">
    <source>
        <dbReference type="Proteomes" id="UP001549146"/>
    </source>
</evidence>
<evidence type="ECO:0000256" key="7">
    <source>
        <dbReference type="SAM" id="SignalP"/>
    </source>
</evidence>
<dbReference type="Gene3D" id="3.40.630.10">
    <property type="entry name" value="Zn peptidases"/>
    <property type="match status" value="1"/>
</dbReference>
<name>A0ABV2LVE4_9FLAO</name>
<keyword evidence="10" id="KW-1185">Reference proteome</keyword>
<comment type="caution">
    <text evidence="9">The sequence shown here is derived from an EMBL/GenBank/DDBJ whole genome shotgun (WGS) entry which is preliminary data.</text>
</comment>
<dbReference type="InterPro" id="IPR045175">
    <property type="entry name" value="M28_fam"/>
</dbReference>
<dbReference type="SUPFAM" id="SSF53187">
    <property type="entry name" value="Zn-dependent exopeptidases"/>
    <property type="match status" value="1"/>
</dbReference>
<evidence type="ECO:0000256" key="3">
    <source>
        <dbReference type="ARBA" id="ARBA00022723"/>
    </source>
</evidence>
<dbReference type="EC" id="3.4.11.10" evidence="9"/>
<accession>A0ABV2LVE4</accession>
<keyword evidence="4 7" id="KW-0732">Signal</keyword>
<feature type="signal peptide" evidence="7">
    <location>
        <begin position="1"/>
        <end position="20"/>
    </location>
</feature>
<keyword evidence="5 9" id="KW-0378">Hydrolase</keyword>
<evidence type="ECO:0000256" key="6">
    <source>
        <dbReference type="ARBA" id="ARBA00022833"/>
    </source>
</evidence>
<dbReference type="Proteomes" id="UP001549146">
    <property type="component" value="Unassembled WGS sequence"/>
</dbReference>
<dbReference type="PANTHER" id="PTHR12147">
    <property type="entry name" value="METALLOPEPTIDASE M28 FAMILY MEMBER"/>
    <property type="match status" value="1"/>
</dbReference>
<organism evidence="9 10">
    <name type="scientific">Moheibacter stercoris</name>
    <dbReference type="NCBI Taxonomy" id="1628251"/>
    <lineage>
        <taxon>Bacteria</taxon>
        <taxon>Pseudomonadati</taxon>
        <taxon>Bacteroidota</taxon>
        <taxon>Flavobacteriia</taxon>
        <taxon>Flavobacteriales</taxon>
        <taxon>Weeksellaceae</taxon>
        <taxon>Moheibacter</taxon>
    </lineage>
</organism>
<dbReference type="GO" id="GO:0004177">
    <property type="term" value="F:aminopeptidase activity"/>
    <property type="evidence" value="ECO:0007669"/>
    <property type="project" value="UniProtKB-KW"/>
</dbReference>
<dbReference type="RefSeq" id="WP_354509853.1">
    <property type="nucleotide sequence ID" value="NZ_JBEPMO010000014.1"/>
</dbReference>
<feature type="domain" description="Peptidase M28" evidence="8">
    <location>
        <begin position="182"/>
        <end position="381"/>
    </location>
</feature>
<dbReference type="EMBL" id="JBEPMO010000014">
    <property type="protein sequence ID" value="MET3732536.1"/>
    <property type="molecule type" value="Genomic_DNA"/>
</dbReference>
<keyword evidence="2" id="KW-0645">Protease</keyword>
<dbReference type="Pfam" id="PF04389">
    <property type="entry name" value="Peptidase_M28"/>
    <property type="match status" value="1"/>
</dbReference>
<feature type="chain" id="PRO_5045178436" evidence="7">
    <location>
        <begin position="21"/>
        <end position="482"/>
    </location>
</feature>
<keyword evidence="6" id="KW-0862">Zinc</keyword>
<evidence type="ECO:0000256" key="2">
    <source>
        <dbReference type="ARBA" id="ARBA00022670"/>
    </source>
</evidence>
<evidence type="ECO:0000256" key="1">
    <source>
        <dbReference type="ARBA" id="ARBA00022438"/>
    </source>
</evidence>
<evidence type="ECO:0000313" key="9">
    <source>
        <dbReference type="EMBL" id="MET3732536.1"/>
    </source>
</evidence>
<evidence type="ECO:0000256" key="5">
    <source>
        <dbReference type="ARBA" id="ARBA00022801"/>
    </source>
</evidence>
<sequence>MKKFFPFIWFFLVLSTPLFAQKENWTYATTSHHLANALRDIHPRKVQIQKTENGRSVVFFDRQVIATLDSLNPKKGVYTLHSDKRTAIQSMFYNPKFEQEILEFTVTEHDYVQKILKDVNPESIGQMIKTLENYGTRFHTRPEGIQASIDLKNRWEKMALASKRSDIKIEFFEHDFSPQKSIIITIPGQTKPDEIVILGGHLDSGDSFAADFAPGADDNGSGIATLTEIYRVLLKNNFKPQKTVQIMAFAAEEVGLLGAKDIAETYSKQGVNVLGMMNLDMVTYKGSDLDIYLTHDPGFTSSELNVFLFELLAHYHSSEKDLLTFGLTECGYDCSDHAAWGQFGYKAVFPFEADGDEMNPWYHSEDDTFENMGNDASHAAKFAKLGLEFVVEIAKNAHSSVKNSTKDFPFIRIEKSEIIYESSNESTQILTMEIINSVAEKILTKNDFDKSGRIKINSLEKGVYLMVMKLNNGKIMTKKFVR</sequence>
<reference evidence="9 10" key="1">
    <citation type="submission" date="2024-06" db="EMBL/GenBank/DDBJ databases">
        <title>Genomic Encyclopedia of Type Strains, Phase IV (KMG-IV): sequencing the most valuable type-strain genomes for metagenomic binning, comparative biology and taxonomic classification.</title>
        <authorList>
            <person name="Goeker M."/>
        </authorList>
    </citation>
    <scope>NUCLEOTIDE SEQUENCE [LARGE SCALE GENOMIC DNA]</scope>
    <source>
        <strain evidence="9 10">DSM 29388</strain>
    </source>
</reference>